<sequence length="109" mass="12057">MSARQPAFLQEENRLFAGTGGISEGNAHACFMPAFKDARTGQVELSRYRDGRPAPFHLIDGLPEEWVINRDPKGHAVAIQSSIVSGFVRLGRFFTRQEASEFVDQMAGC</sequence>
<evidence type="ECO:0000313" key="2">
    <source>
        <dbReference type="Proteomes" id="UP000323161"/>
    </source>
</evidence>
<name>A0A5B0VAB1_9GAMM</name>
<gene>
    <name evidence="1" type="ORF">FWJ25_17615</name>
</gene>
<reference evidence="1 2" key="1">
    <citation type="submission" date="2019-08" db="EMBL/GenBank/DDBJ databases">
        <title>Marinobacter ZYF650 sp. nov., a marine bacterium isolated from seawater of the Mariana trench.</title>
        <authorList>
            <person name="Ahmad W."/>
        </authorList>
    </citation>
    <scope>NUCLEOTIDE SEQUENCE [LARGE SCALE GENOMIC DNA]</scope>
    <source>
        <strain evidence="1 2">ZYF650</strain>
    </source>
</reference>
<proteinExistence type="predicted"/>
<evidence type="ECO:0000313" key="1">
    <source>
        <dbReference type="EMBL" id="KAA1171001.1"/>
    </source>
</evidence>
<dbReference type="EMBL" id="VTUU01000013">
    <property type="protein sequence ID" value="KAA1171001.1"/>
    <property type="molecule type" value="Genomic_DNA"/>
</dbReference>
<dbReference type="RefSeq" id="WP_149601579.1">
    <property type="nucleotide sequence ID" value="NZ_VTUU01000013.1"/>
</dbReference>
<organism evidence="1 2">
    <name type="scientific">Marinobacter salinexigens</name>
    <dbReference type="NCBI Taxonomy" id="2919747"/>
    <lineage>
        <taxon>Bacteria</taxon>
        <taxon>Pseudomonadati</taxon>
        <taxon>Pseudomonadota</taxon>
        <taxon>Gammaproteobacteria</taxon>
        <taxon>Pseudomonadales</taxon>
        <taxon>Marinobacteraceae</taxon>
        <taxon>Marinobacter</taxon>
    </lineage>
</organism>
<comment type="caution">
    <text evidence="1">The sequence shown here is derived from an EMBL/GenBank/DDBJ whole genome shotgun (WGS) entry which is preliminary data.</text>
</comment>
<dbReference type="Proteomes" id="UP000323161">
    <property type="component" value="Unassembled WGS sequence"/>
</dbReference>
<accession>A0A5B0VAB1</accession>
<dbReference type="AlphaFoldDB" id="A0A5B0VAB1"/>
<keyword evidence="2" id="KW-1185">Reference proteome</keyword>
<protein>
    <submittedName>
        <fullName evidence="1">Uncharacterized protein</fullName>
    </submittedName>
</protein>